<feature type="non-terminal residue" evidence="8">
    <location>
        <position position="1"/>
    </location>
</feature>
<dbReference type="FunFam" id="2.30.30.40:FF:000023">
    <property type="entry name" value="RIMS-binding protein 2 isoform F"/>
    <property type="match status" value="1"/>
</dbReference>
<feature type="compositionally biased region" description="Polar residues" evidence="5">
    <location>
        <begin position="1479"/>
        <end position="1498"/>
    </location>
</feature>
<dbReference type="InterPro" id="IPR035755">
    <property type="entry name" value="RIM-BP_SH3_3"/>
</dbReference>
<feature type="region of interest" description="Disordered" evidence="5">
    <location>
        <begin position="1010"/>
        <end position="1052"/>
    </location>
</feature>
<accession>G7Y544</accession>
<dbReference type="Pfam" id="PF07653">
    <property type="entry name" value="SH3_2"/>
    <property type="match status" value="1"/>
</dbReference>
<dbReference type="Gene3D" id="2.60.40.10">
    <property type="entry name" value="Immunoglobulins"/>
    <property type="match status" value="2"/>
</dbReference>
<dbReference type="PANTHER" id="PTHR14234:SF19">
    <property type="entry name" value="RIM-BINDING PROTEIN, ISOFORM F"/>
    <property type="match status" value="1"/>
</dbReference>
<dbReference type="CDD" id="cd12012">
    <property type="entry name" value="SH3_RIM-BP_2"/>
    <property type="match status" value="1"/>
</dbReference>
<organism evidence="8 9">
    <name type="scientific">Clonorchis sinensis</name>
    <name type="common">Chinese liver fluke</name>
    <dbReference type="NCBI Taxonomy" id="79923"/>
    <lineage>
        <taxon>Eukaryota</taxon>
        <taxon>Metazoa</taxon>
        <taxon>Spiralia</taxon>
        <taxon>Lophotrochozoa</taxon>
        <taxon>Platyhelminthes</taxon>
        <taxon>Trematoda</taxon>
        <taxon>Digenea</taxon>
        <taxon>Opisthorchiida</taxon>
        <taxon>Opisthorchiata</taxon>
        <taxon>Opisthorchiidae</taxon>
        <taxon>Clonorchis</taxon>
    </lineage>
</organism>
<dbReference type="InterPro" id="IPR036116">
    <property type="entry name" value="FN3_sf"/>
</dbReference>
<feature type="region of interest" description="Disordered" evidence="5">
    <location>
        <begin position="1463"/>
        <end position="1500"/>
    </location>
</feature>
<reference key="2">
    <citation type="submission" date="2011-10" db="EMBL/GenBank/DDBJ databases">
        <title>The genome and transcriptome sequence of Clonorchis sinensis provide insights into the carcinogenic liver fluke.</title>
        <authorList>
            <person name="Wang X."/>
            <person name="Huang Y."/>
            <person name="Chen W."/>
            <person name="Liu H."/>
            <person name="Guo L."/>
            <person name="Chen Y."/>
            <person name="Luo F."/>
            <person name="Zhou W."/>
            <person name="Sun J."/>
            <person name="Mao Q."/>
            <person name="Liang P."/>
            <person name="Zhou C."/>
            <person name="Tian Y."/>
            <person name="Men J."/>
            <person name="Lv X."/>
            <person name="Huang L."/>
            <person name="Zhou J."/>
            <person name="Hu Y."/>
            <person name="Li R."/>
            <person name="Zhang F."/>
            <person name="Lei H."/>
            <person name="Li X."/>
            <person name="Hu X."/>
            <person name="Liang C."/>
            <person name="Xu J."/>
            <person name="Wu Z."/>
            <person name="Yu X."/>
        </authorList>
    </citation>
    <scope>NUCLEOTIDE SEQUENCE</scope>
    <source>
        <strain>Henan</strain>
    </source>
</reference>
<evidence type="ECO:0000256" key="3">
    <source>
        <dbReference type="ARBA" id="ARBA00022737"/>
    </source>
</evidence>
<feature type="region of interest" description="Disordered" evidence="5">
    <location>
        <begin position="937"/>
        <end position="970"/>
    </location>
</feature>
<dbReference type="Pfam" id="PF25523">
    <property type="entry name" value="Ig_RIMBP2"/>
    <property type="match status" value="2"/>
</dbReference>
<dbReference type="GO" id="GO:0007274">
    <property type="term" value="P:neuromuscular synaptic transmission"/>
    <property type="evidence" value="ECO:0007669"/>
    <property type="project" value="TreeGrafter"/>
</dbReference>
<dbReference type="InterPro" id="IPR003961">
    <property type="entry name" value="FN3_dom"/>
</dbReference>
<evidence type="ECO:0000256" key="4">
    <source>
        <dbReference type="PROSITE-ProRule" id="PRU00192"/>
    </source>
</evidence>
<dbReference type="SUPFAM" id="SSF49265">
    <property type="entry name" value="Fibronectin type III"/>
    <property type="match status" value="1"/>
</dbReference>
<dbReference type="GO" id="GO:0045202">
    <property type="term" value="C:synapse"/>
    <property type="evidence" value="ECO:0007669"/>
    <property type="project" value="GOC"/>
</dbReference>
<keyword evidence="8" id="KW-0675">Receptor</keyword>
<name>G7Y544_CLOSI</name>
<dbReference type="Pfam" id="PF14604">
    <property type="entry name" value="SH3_9"/>
    <property type="match status" value="1"/>
</dbReference>
<feature type="region of interest" description="Disordered" evidence="5">
    <location>
        <begin position="678"/>
        <end position="697"/>
    </location>
</feature>
<feature type="region of interest" description="Disordered" evidence="5">
    <location>
        <begin position="711"/>
        <end position="745"/>
    </location>
</feature>
<dbReference type="PRINTS" id="PR00452">
    <property type="entry name" value="SH3DOMAIN"/>
</dbReference>
<dbReference type="SMART" id="SM00060">
    <property type="entry name" value="FN3"/>
    <property type="match status" value="2"/>
</dbReference>
<feature type="domain" description="SH3" evidence="6">
    <location>
        <begin position="1186"/>
        <end position="1254"/>
    </location>
</feature>
<evidence type="ECO:0000259" key="7">
    <source>
        <dbReference type="PROSITE" id="PS50853"/>
    </source>
</evidence>
<dbReference type="SUPFAM" id="SSF50044">
    <property type="entry name" value="SH3-domain"/>
    <property type="match status" value="2"/>
</dbReference>
<evidence type="ECO:0000256" key="5">
    <source>
        <dbReference type="SAM" id="MobiDB-lite"/>
    </source>
</evidence>
<keyword evidence="2 4" id="KW-0728">SH3 domain</keyword>
<dbReference type="Gene3D" id="2.30.30.40">
    <property type="entry name" value="SH3 Domains"/>
    <property type="match status" value="2"/>
</dbReference>
<evidence type="ECO:0000313" key="9">
    <source>
        <dbReference type="Proteomes" id="UP000008909"/>
    </source>
</evidence>
<dbReference type="InterPro" id="IPR036028">
    <property type="entry name" value="SH3-like_dom_sf"/>
</dbReference>
<dbReference type="Proteomes" id="UP000008909">
    <property type="component" value="Unassembled WGS sequence"/>
</dbReference>
<keyword evidence="9" id="KW-1185">Reference proteome</keyword>
<feature type="compositionally biased region" description="Basic and acidic residues" evidence="5">
    <location>
        <begin position="1818"/>
        <end position="1843"/>
    </location>
</feature>
<dbReference type="PROSITE" id="PS50853">
    <property type="entry name" value="FN3"/>
    <property type="match status" value="1"/>
</dbReference>
<feature type="compositionally biased region" description="Polar residues" evidence="5">
    <location>
        <begin position="1844"/>
        <end position="1853"/>
    </location>
</feature>
<gene>
    <name evidence="8" type="ORF">CLF_101173</name>
</gene>
<dbReference type="FunFam" id="2.30.30.40:FF:000016">
    <property type="entry name" value="RIMS-binding protein 2 isoform X2"/>
    <property type="match status" value="1"/>
</dbReference>
<feature type="compositionally biased region" description="Polar residues" evidence="5">
    <location>
        <begin position="1356"/>
        <end position="1381"/>
    </location>
</feature>
<dbReference type="InterPro" id="IPR040325">
    <property type="entry name" value="RIMBP1/2/3"/>
</dbReference>
<dbReference type="InterPro" id="IPR035753">
    <property type="entry name" value="RIM-BP_SH3_2"/>
</dbReference>
<feature type="region of interest" description="Disordered" evidence="5">
    <location>
        <begin position="1818"/>
        <end position="1853"/>
    </location>
</feature>
<dbReference type="SMART" id="SM00326">
    <property type="entry name" value="SH3"/>
    <property type="match status" value="2"/>
</dbReference>
<evidence type="ECO:0000256" key="2">
    <source>
        <dbReference type="ARBA" id="ARBA00022443"/>
    </source>
</evidence>
<comment type="similarity">
    <text evidence="1">Belongs to the RIMBP family.</text>
</comment>
<reference evidence="8" key="1">
    <citation type="journal article" date="2011" name="Genome Biol.">
        <title>The draft genome of the carcinogenic human liver fluke Clonorchis sinensis.</title>
        <authorList>
            <person name="Wang X."/>
            <person name="Chen W."/>
            <person name="Huang Y."/>
            <person name="Sun J."/>
            <person name="Men J."/>
            <person name="Liu H."/>
            <person name="Luo F."/>
            <person name="Guo L."/>
            <person name="Lv X."/>
            <person name="Deng C."/>
            <person name="Zhou C."/>
            <person name="Fan Y."/>
            <person name="Li X."/>
            <person name="Huang L."/>
            <person name="Hu Y."/>
            <person name="Liang C."/>
            <person name="Hu X."/>
            <person name="Xu J."/>
            <person name="Yu X."/>
        </authorList>
    </citation>
    <scope>NUCLEOTIDE SEQUENCE [LARGE SCALE GENOMIC DNA]</scope>
    <source>
        <strain evidence="8">Henan</strain>
    </source>
</reference>
<sequence>DIVLAFEEENKAQVFLDELTKVFPSFDFSNISMSTSGQAKVDYASYNRSTEATDFSLGSGSTGSTTRVNIKRCVLGSGVVPGGKPGEKVKIQLSGTLNENAGFTICWNMVVFKFRNGNPGNENESFRLDSISLNGSDAVNLSCNNGFQKFGVTVSSESIPKTSRDLWTYRRVYGVKRRKQSECKYECSVTSDEQDPNLVELFQTSDEPFEISDIRAPRMLTLERQLVHSVLISWKPPDVTTTGQTVSAYHVYVDGQFRLAVKAKEKTRALLDRVDADKPHRISVRAISTKGQSKDAACTLVVGRGMTATPGRLRATQITTNSAKLSWMPGNSNYWHRIFLNQQELCTCPPGVYKVLLTDLPPDALHWVCVQAVAQKTNIPESQKFPMSINCSPRSGVDTQKLAAFIEFRTLPIGLPDPPTNVQLEPGPQDGMLLVTWLPVPQDQGAAAAATAAGGGITLPVQGYTVCLNENSLVEVAESTNDHAIIPLQQIKCHLEAAGTASSVTKSSETETSEATLADNRQLSPDLPDTGIPQHLFITVHSTVPRDATESKAAVTNSESPVKPNILKGAAGPGSLPVNLTAELLLASAGSLQVARRIFGSRLSLQLGIDEAAAKRAGVPVIMESELSTSPPPTTQVAHVSTLDPGLVMVSADLTARKLSPTADAIGSAEALLRRRKLDDNEEHSAPNSSPEMNLPEIERGFHRNRFRSHPIHSSEPWPWPESHAGRPGHPPHLPATRRSPTNSSYARKAWRQFRSLSDDHDPRLFYAAQVDLDDFHEDSNDTAPSQDVRVSGPNRWFRTSSLYSIHQKRPIRGRRPRGSAKSSWDLRNLEVSPRYLVDDQFRRGDGIRFRSARCPRFPVDQSYPEYTARSGSMPWDEAMHRGATAPYSVFTKFGHRFRDQFETEMPGPIIRAFSSSSNDDKYSYYLPDGFSEQRFNSGQVMLPTRKPGYHRPRSRSASPHRPQRQYGPRVVSTTCASRLFEFDNQTAPEVQVYWPPNPSRTHRSLIRNAGHGSVGSRHKAHTSGHPVHSVPEIQIHQDSETSGPPRRTRSKHMDLRGYHEELGPGVSSQHLKITEQLVDPCSQQPKFVQAPKGSVEGRRKLQNTTAVSGAAPFQSHYSSEPPFPSTSGIHDTTHINTSSRVPQELIQRIPPPVALDEFQRSYHKSSGDQASNYGLSVHQRFLDTKSMRFVVALYAYDPATMSPNPDAVQEELPFQEGQIIKIFGDCDEDGFFYGECNGLRGLVPSNMVSKPEREIGPTDSTYPGTSNRMEQVMNHERPRYPEGPSLPPGQLSRPRHRHYGITHASQQNVPSHQSSDTMTGRSYGSTNTVAALYGQDDSCYDFSRQTSMIEPPPRTSQQPVSRQMRASQMTSSNEQGKQSLSGMSRQMVALYDYDPSVLSPNADADRELSFRSGERIVVYGEMDEDGFYEGELSDGRRGLVPSNFLRDIRTDIDLMDRRASITARGNQKRSQADPGGFMNSTYKNETSQAPTGPSTSAGYRRDQEKVNLLFSIVEGVIIQYFAHFRAPCLVTRDHTASFREIIGAVSFPQTSPEAAAAIVVISLSSSTGEPSFFSCDCNVASGAPASYRARCTRCSTLNWPVALANRNWAPSVDCTPSTNWSESNWWRDTPSSPDKAPSNGCCRLAKNTVASHPGAILAVLYRLIASWRSAVVSNSAAKASFVAAQSIFRGPLLAASRATFARPLRMVFNAARFSNKLWSYGGEGIDDMSNLLLCNFYHGKQNTAADGLVLVPLGREQLRGMNFGRKAAGGQLGIHDELKDVNYVQARMSQGRLGIEEDPYWDRQSTYEGDENRIRLRPISKGDGKPEKMYESKERYATEENISRSGCNDGCQ</sequence>
<protein>
    <submittedName>
        <fullName evidence="8">Peripheral-type benzodiazepine receptor-associated protein 1</fullName>
    </submittedName>
</protein>
<evidence type="ECO:0000256" key="1">
    <source>
        <dbReference type="ARBA" id="ARBA00010749"/>
    </source>
</evidence>
<evidence type="ECO:0000313" key="8">
    <source>
        <dbReference type="EMBL" id="GAA48100.1"/>
    </source>
</evidence>
<proteinExistence type="inferred from homology"/>
<dbReference type="InterPro" id="IPR057884">
    <property type="entry name" value="FN3_RIM-BP1/2/3"/>
</dbReference>
<dbReference type="PROSITE" id="PS50002">
    <property type="entry name" value="SH3"/>
    <property type="match status" value="2"/>
</dbReference>
<feature type="region of interest" description="Disordered" evidence="5">
    <location>
        <begin position="502"/>
        <end position="523"/>
    </location>
</feature>
<feature type="compositionally biased region" description="Polar residues" evidence="5">
    <location>
        <begin position="1304"/>
        <end position="1322"/>
    </location>
</feature>
<dbReference type="InterPro" id="IPR013783">
    <property type="entry name" value="Ig-like_fold"/>
</dbReference>
<dbReference type="CDD" id="cd12013">
    <property type="entry name" value="SH3_RIM-BP_3"/>
    <property type="match status" value="1"/>
</dbReference>
<feature type="domain" description="Fibronectin type-III" evidence="7">
    <location>
        <begin position="216"/>
        <end position="310"/>
    </location>
</feature>
<dbReference type="EMBL" id="DF142868">
    <property type="protein sequence ID" value="GAA48100.1"/>
    <property type="molecule type" value="Genomic_DNA"/>
</dbReference>
<feature type="region of interest" description="Disordered" evidence="5">
    <location>
        <begin position="1303"/>
        <end position="1322"/>
    </location>
</feature>
<evidence type="ECO:0000259" key="6">
    <source>
        <dbReference type="PROSITE" id="PS50002"/>
    </source>
</evidence>
<dbReference type="PANTHER" id="PTHR14234">
    <property type="entry name" value="RIM BINDING PROTEIN-RELATED"/>
    <property type="match status" value="1"/>
</dbReference>
<feature type="region of interest" description="Disordered" evidence="5">
    <location>
        <begin position="1278"/>
        <end position="1297"/>
    </location>
</feature>
<feature type="domain" description="SH3" evidence="6">
    <location>
        <begin position="1383"/>
        <end position="1451"/>
    </location>
</feature>
<keyword evidence="3" id="KW-0677">Repeat</keyword>
<dbReference type="CDD" id="cd00063">
    <property type="entry name" value="FN3"/>
    <property type="match status" value="2"/>
</dbReference>
<feature type="region of interest" description="Disordered" evidence="5">
    <location>
        <begin position="1348"/>
        <end position="1381"/>
    </location>
</feature>
<dbReference type="InterPro" id="IPR001452">
    <property type="entry name" value="SH3_domain"/>
</dbReference>